<evidence type="ECO:0000313" key="3">
    <source>
        <dbReference type="EMBL" id="MBC5765144.1"/>
    </source>
</evidence>
<dbReference type="PROSITE" id="PS51257">
    <property type="entry name" value="PROKAR_LIPOPROTEIN"/>
    <property type="match status" value="1"/>
</dbReference>
<keyword evidence="4" id="KW-1185">Reference proteome</keyword>
<dbReference type="InterPro" id="IPR027849">
    <property type="entry name" value="DUF4434"/>
</dbReference>
<feature type="domain" description="DUF4434" evidence="2">
    <location>
        <begin position="124"/>
        <end position="265"/>
    </location>
</feature>
<dbReference type="Pfam" id="PF14488">
    <property type="entry name" value="DUF4434"/>
    <property type="match status" value="1"/>
</dbReference>
<reference evidence="3" key="1">
    <citation type="submission" date="2020-08" db="EMBL/GenBank/DDBJ databases">
        <title>Ramlibacter sp. GTP1 16S ribosomal RNA gene genome sequencing and assembly.</title>
        <authorList>
            <person name="Kang M."/>
        </authorList>
    </citation>
    <scope>NUCLEOTIDE SEQUENCE</scope>
    <source>
        <strain evidence="3">GTP1</strain>
    </source>
</reference>
<proteinExistence type="predicted"/>
<comment type="caution">
    <text evidence="3">The sequence shown here is derived from an EMBL/GenBank/DDBJ whole genome shotgun (WGS) entry which is preliminary data.</text>
</comment>
<gene>
    <name evidence="3" type="ORF">H8R02_11820</name>
</gene>
<evidence type="ECO:0000313" key="4">
    <source>
        <dbReference type="Proteomes" id="UP000596827"/>
    </source>
</evidence>
<dbReference type="EMBL" id="JACORU010000004">
    <property type="protein sequence ID" value="MBC5765144.1"/>
    <property type="molecule type" value="Genomic_DNA"/>
</dbReference>
<name>A0A923M9B4_9BURK</name>
<dbReference type="Proteomes" id="UP000596827">
    <property type="component" value="Unassembled WGS sequence"/>
</dbReference>
<evidence type="ECO:0000259" key="2">
    <source>
        <dbReference type="Pfam" id="PF14488"/>
    </source>
</evidence>
<protein>
    <recommendedName>
        <fullName evidence="2">DUF4434 domain-containing protein</fullName>
    </recommendedName>
</protein>
<accession>A0A923M9B4</accession>
<dbReference type="AlphaFoldDB" id="A0A923M9B4"/>
<evidence type="ECO:0000256" key="1">
    <source>
        <dbReference type="SAM" id="SignalP"/>
    </source>
</evidence>
<keyword evidence="1" id="KW-0732">Signal</keyword>
<feature type="signal peptide" evidence="1">
    <location>
        <begin position="1"/>
        <end position="21"/>
    </location>
</feature>
<feature type="chain" id="PRO_5037226565" description="DUF4434 domain-containing protein" evidence="1">
    <location>
        <begin position="22"/>
        <end position="280"/>
    </location>
</feature>
<dbReference type="Gene3D" id="3.20.20.80">
    <property type="entry name" value="Glycosidases"/>
    <property type="match status" value="1"/>
</dbReference>
<organism evidence="3 4">
    <name type="scientific">Ramlibacter albus</name>
    <dbReference type="NCBI Taxonomy" id="2079448"/>
    <lineage>
        <taxon>Bacteria</taxon>
        <taxon>Pseudomonadati</taxon>
        <taxon>Pseudomonadota</taxon>
        <taxon>Betaproteobacteria</taxon>
        <taxon>Burkholderiales</taxon>
        <taxon>Comamonadaceae</taxon>
        <taxon>Ramlibacter</taxon>
    </lineage>
</organism>
<sequence length="280" mass="30837">MMKRLAAWLACAALVAGCATTTVPPIEGVIWQPHNDMLTPSGNWEQLGVKRLLVQWTAVDGTSFVENGGLPAAPKLPDWPRIGREPWAREVILGLAGRFNEKNARGAIAELAEQSQRVAQSKPPVNVVGWYFPVEIDPTWSEAKNLAPLLKALPRPLWISVYDSANIGPYELAESLASWLPPDVGVFFQDGVGVHAREAYVAKHYANVLSAKLGRNRVKLIAEAFRPKPGGGFRPATLEELKPQLAQYEGYAIYLFEGPHYVTPELTKQLASQQQLPRSQ</sequence>